<keyword evidence="3" id="KW-1185">Reference proteome</keyword>
<accession>A0A0K8PUC8</accession>
<evidence type="ECO:0000256" key="1">
    <source>
        <dbReference type="SAM" id="MobiDB-lite"/>
    </source>
</evidence>
<dbReference type="AlphaFoldDB" id="A0A0K8PUC8"/>
<proteinExistence type="predicted"/>
<sequence length="377" mass="42231">MPTSPSVRPMTPATVWLARGRHAEGAAEDVLRRSLEQRKRSQAIDDFLELPEAETEAGTEGAPAQRVFEARWRVDETVTVRARIGVTPGPDGGQEWMLVAEAEQPWSDDWPSPAGLFWPEEPDVAWDRDGVAELSLREINPLPHDDKETRRLFRNAVRGGWHIHVVVHEAMTTDERGRVPVARWLPPGLRHRVVEHRAAPQQHRGLNWALRDLGVQVPRGGAAVLPGTPAPDGYEAEDFSVRAVFLDGSEPTDLVDAVTRYAALPRPLPDGAEEALTALREDWHLLTLQEELERQRGLVAMYAEALEAMTKSRDLYREAAERAHEALASYQESAEAAPVRQRPSDTPVASPLQHLTRTFERFKGRTQRPVAPSRDEH</sequence>
<evidence type="ECO:0000313" key="2">
    <source>
        <dbReference type="EMBL" id="GAP51396.1"/>
    </source>
</evidence>
<reference evidence="2" key="1">
    <citation type="journal article" date="2015" name="Genome Announc.">
        <title>Draft Genome Sequence of Thiostrepton-Producing Streptomyces azureus ATCC 14921.</title>
        <authorList>
            <person name="Sakihara K."/>
            <person name="Maeda J."/>
            <person name="Tashiro K."/>
            <person name="Fujino Y."/>
            <person name="Kuhara S."/>
            <person name="Ohshima T."/>
            <person name="Ogata S."/>
            <person name="Doi K."/>
        </authorList>
    </citation>
    <scope>NUCLEOTIDE SEQUENCE [LARGE SCALE GENOMIC DNA]</scope>
    <source>
        <strain evidence="2">ATCC14921</strain>
    </source>
</reference>
<gene>
    <name evidence="2" type="ORF">SAZU_6258</name>
</gene>
<name>A0A0K8PUC8_STRAJ</name>
<dbReference type="Proteomes" id="UP000053859">
    <property type="component" value="Unassembled WGS sequence"/>
</dbReference>
<evidence type="ECO:0000313" key="3">
    <source>
        <dbReference type="Proteomes" id="UP000053859"/>
    </source>
</evidence>
<organism evidence="2 3">
    <name type="scientific">Streptomyces azureus</name>
    <dbReference type="NCBI Taxonomy" id="146537"/>
    <lineage>
        <taxon>Bacteria</taxon>
        <taxon>Bacillati</taxon>
        <taxon>Actinomycetota</taxon>
        <taxon>Actinomycetes</taxon>
        <taxon>Kitasatosporales</taxon>
        <taxon>Streptomycetaceae</taxon>
        <taxon>Streptomyces</taxon>
    </lineage>
</organism>
<protein>
    <submittedName>
        <fullName evidence="2">Uncharacterized protein</fullName>
    </submittedName>
</protein>
<dbReference type="PATRIC" id="fig|146537.3.peg.6576"/>
<dbReference type="RefSeq" id="WP_059422008.1">
    <property type="nucleotide sequence ID" value="NZ_DF968368.1"/>
</dbReference>
<dbReference type="EMBL" id="DF968368">
    <property type="protein sequence ID" value="GAP51396.1"/>
    <property type="molecule type" value="Genomic_DNA"/>
</dbReference>
<feature type="region of interest" description="Disordered" evidence="1">
    <location>
        <begin position="327"/>
        <end position="377"/>
    </location>
</feature>